<dbReference type="PRINTS" id="PR00109">
    <property type="entry name" value="TYRKINASE"/>
</dbReference>
<accession>V4AEI0</accession>
<dbReference type="FunFam" id="1.10.510.10:FF:000462">
    <property type="entry name" value="Receptor tyrosine kinase"/>
    <property type="match status" value="1"/>
</dbReference>
<dbReference type="GO" id="GO:0007169">
    <property type="term" value="P:cell surface receptor protein tyrosine kinase signaling pathway"/>
    <property type="evidence" value="ECO:0007669"/>
    <property type="project" value="TreeGrafter"/>
</dbReference>
<dbReference type="PROSITE" id="PS50011">
    <property type="entry name" value="PROTEIN_KINASE_DOM"/>
    <property type="match status" value="1"/>
</dbReference>
<evidence type="ECO:0000256" key="1">
    <source>
        <dbReference type="ARBA" id="ARBA00004167"/>
    </source>
</evidence>
<dbReference type="HOGENOM" id="CLU_572782_0_0_1"/>
<keyword evidence="5" id="KW-0812">Transmembrane</keyword>
<keyword evidence="5" id="KW-0472">Membrane</keyword>
<dbReference type="AlphaFoldDB" id="V4AEI0"/>
<dbReference type="Gene3D" id="3.30.200.20">
    <property type="entry name" value="Phosphorylase Kinase, domain 1"/>
    <property type="match status" value="1"/>
</dbReference>
<dbReference type="InterPro" id="IPR050122">
    <property type="entry name" value="RTK"/>
</dbReference>
<feature type="region of interest" description="Disordered" evidence="4">
    <location>
        <begin position="406"/>
        <end position="447"/>
    </location>
</feature>
<dbReference type="SUPFAM" id="SSF56112">
    <property type="entry name" value="Protein kinase-like (PK-like)"/>
    <property type="match status" value="1"/>
</dbReference>
<dbReference type="GO" id="GO:0004714">
    <property type="term" value="F:transmembrane receptor protein tyrosine kinase activity"/>
    <property type="evidence" value="ECO:0007669"/>
    <property type="project" value="UniProtKB-EC"/>
</dbReference>
<dbReference type="InterPro" id="IPR008266">
    <property type="entry name" value="Tyr_kinase_AS"/>
</dbReference>
<proteinExistence type="predicted"/>
<dbReference type="Proteomes" id="UP000030746">
    <property type="component" value="Unassembled WGS sequence"/>
</dbReference>
<dbReference type="InterPro" id="IPR000719">
    <property type="entry name" value="Prot_kinase_dom"/>
</dbReference>
<dbReference type="EMBL" id="KB201891">
    <property type="protein sequence ID" value="ESO93545.1"/>
    <property type="molecule type" value="Genomic_DNA"/>
</dbReference>
<dbReference type="InterPro" id="IPR020635">
    <property type="entry name" value="Tyr_kinase_cat_dom"/>
</dbReference>
<comment type="subcellular location">
    <subcellularLocation>
        <location evidence="1">Membrane</location>
        <topology evidence="1">Single-pass membrane protein</topology>
    </subcellularLocation>
</comment>
<sequence>MIYSCFDSFIHLFNHLFISEHDVEELRGVIIAVTCIFSIVAVGFISLVIYKKRQSFKDIIITKSTVAKSNSYKSNVGAGKSDYSNQLMVISDEWELDPRQLKFCATIGQGAFGKVVTGYYNDKKVAIKLVKEGAPLSYKEDLVAEISLMKRIGHHPNIVSMIGACTISEPVALIMEFIPHGNLQTFLKKCRMEGDFRKRTDGQSEIIYSLVQDSGGIDNGVIVPSDMLSFARQIAMAMEYMAEKKYVHRDLAARNVLLHHNKIVKVCDFGLSRDIYNDNEYKKLTNGKLPLKWMAIESLRDRIFTTQTDVWSFGILLWEIVTMGASPYPNIALADLYYILSNGYRMEKPSNCSEELYRILRQCWEDNPADRPTFTTIRLMLEELLEQDCDYLLLDNIDVPLNMSENSSNPIDSIQQDGGATGSTCATGSSSPAPAPPRPLYTGRRDKNLKVNVCVHDQSTERLIYRPSESDSTTSSP</sequence>
<evidence type="ECO:0000256" key="5">
    <source>
        <dbReference type="SAM" id="Phobius"/>
    </source>
</evidence>
<gene>
    <name evidence="7" type="ORF">LOTGIDRAFT_119146</name>
</gene>
<keyword evidence="3" id="KW-0067">ATP-binding</keyword>
<reference evidence="7 8" key="1">
    <citation type="journal article" date="2013" name="Nature">
        <title>Insights into bilaterian evolution from three spiralian genomes.</title>
        <authorList>
            <person name="Simakov O."/>
            <person name="Marletaz F."/>
            <person name="Cho S.J."/>
            <person name="Edsinger-Gonzales E."/>
            <person name="Havlak P."/>
            <person name="Hellsten U."/>
            <person name="Kuo D.H."/>
            <person name="Larsson T."/>
            <person name="Lv J."/>
            <person name="Arendt D."/>
            <person name="Savage R."/>
            <person name="Osoegawa K."/>
            <person name="de Jong P."/>
            <person name="Grimwood J."/>
            <person name="Chapman J.A."/>
            <person name="Shapiro H."/>
            <person name="Aerts A."/>
            <person name="Otillar R.P."/>
            <person name="Terry A.Y."/>
            <person name="Boore J.L."/>
            <person name="Grigoriev I.V."/>
            <person name="Lindberg D.R."/>
            <person name="Seaver E.C."/>
            <person name="Weisblat D.A."/>
            <person name="Putnam N.H."/>
            <person name="Rokhsar D.S."/>
        </authorList>
    </citation>
    <scope>NUCLEOTIDE SEQUENCE [LARGE SCALE GENOMIC DNA]</scope>
</reference>
<dbReference type="InterPro" id="IPR011009">
    <property type="entry name" value="Kinase-like_dom_sf"/>
</dbReference>
<protein>
    <recommendedName>
        <fullName evidence="6">Protein kinase domain-containing protein</fullName>
    </recommendedName>
</protein>
<organism evidence="7 8">
    <name type="scientific">Lottia gigantea</name>
    <name type="common">Giant owl limpet</name>
    <dbReference type="NCBI Taxonomy" id="225164"/>
    <lineage>
        <taxon>Eukaryota</taxon>
        <taxon>Metazoa</taxon>
        <taxon>Spiralia</taxon>
        <taxon>Lophotrochozoa</taxon>
        <taxon>Mollusca</taxon>
        <taxon>Gastropoda</taxon>
        <taxon>Patellogastropoda</taxon>
        <taxon>Lottioidea</taxon>
        <taxon>Lottiidae</taxon>
        <taxon>Lottia</taxon>
    </lineage>
</organism>
<dbReference type="InterPro" id="IPR017441">
    <property type="entry name" value="Protein_kinase_ATP_BS"/>
</dbReference>
<keyword evidence="3" id="KW-0547">Nucleotide-binding</keyword>
<dbReference type="OMA" id="AWDIANG"/>
<evidence type="ECO:0000256" key="2">
    <source>
        <dbReference type="ARBA" id="ARBA00051243"/>
    </source>
</evidence>
<keyword evidence="5" id="KW-1133">Transmembrane helix</keyword>
<dbReference type="OrthoDB" id="3256376at2759"/>
<keyword evidence="8" id="KW-1185">Reference proteome</keyword>
<dbReference type="PANTHER" id="PTHR24416:SF620">
    <property type="entry name" value="TYROSINE-PROTEIN KINASE RECEPTOR TORSO"/>
    <property type="match status" value="1"/>
</dbReference>
<dbReference type="SMART" id="SM00219">
    <property type="entry name" value="TyrKc"/>
    <property type="match status" value="1"/>
</dbReference>
<evidence type="ECO:0000313" key="7">
    <source>
        <dbReference type="EMBL" id="ESO93545.1"/>
    </source>
</evidence>
<feature type="compositionally biased region" description="Polar residues" evidence="4">
    <location>
        <begin position="406"/>
        <end position="416"/>
    </location>
</feature>
<feature type="binding site" evidence="3">
    <location>
        <position position="128"/>
    </location>
    <ligand>
        <name>ATP</name>
        <dbReference type="ChEBI" id="CHEBI:30616"/>
    </ligand>
</feature>
<feature type="domain" description="Protein kinase" evidence="6">
    <location>
        <begin position="101"/>
        <end position="385"/>
    </location>
</feature>
<evidence type="ECO:0000256" key="3">
    <source>
        <dbReference type="PROSITE-ProRule" id="PRU10141"/>
    </source>
</evidence>
<dbReference type="KEGG" id="lgi:LOTGIDRAFT_119146"/>
<dbReference type="InterPro" id="IPR001245">
    <property type="entry name" value="Ser-Thr/Tyr_kinase_cat_dom"/>
</dbReference>
<feature type="transmembrane region" description="Helical" evidence="5">
    <location>
        <begin position="29"/>
        <end position="50"/>
    </location>
</feature>
<dbReference type="Gene3D" id="1.10.510.10">
    <property type="entry name" value="Transferase(Phosphotransferase) domain 1"/>
    <property type="match status" value="1"/>
</dbReference>
<dbReference type="GO" id="GO:0043235">
    <property type="term" value="C:receptor complex"/>
    <property type="evidence" value="ECO:0007669"/>
    <property type="project" value="TreeGrafter"/>
</dbReference>
<dbReference type="Pfam" id="PF07714">
    <property type="entry name" value="PK_Tyr_Ser-Thr"/>
    <property type="match status" value="1"/>
</dbReference>
<evidence type="ECO:0000259" key="6">
    <source>
        <dbReference type="PROSITE" id="PS50011"/>
    </source>
</evidence>
<evidence type="ECO:0000256" key="4">
    <source>
        <dbReference type="SAM" id="MobiDB-lite"/>
    </source>
</evidence>
<dbReference type="RefSeq" id="XP_009055745.1">
    <property type="nucleotide sequence ID" value="XM_009057497.1"/>
</dbReference>
<dbReference type="GO" id="GO:0005524">
    <property type="term" value="F:ATP binding"/>
    <property type="evidence" value="ECO:0007669"/>
    <property type="project" value="UniProtKB-UniRule"/>
</dbReference>
<comment type="catalytic activity">
    <reaction evidence="2">
        <text>L-tyrosyl-[protein] + ATP = O-phospho-L-tyrosyl-[protein] + ADP + H(+)</text>
        <dbReference type="Rhea" id="RHEA:10596"/>
        <dbReference type="Rhea" id="RHEA-COMP:10136"/>
        <dbReference type="Rhea" id="RHEA-COMP:20101"/>
        <dbReference type="ChEBI" id="CHEBI:15378"/>
        <dbReference type="ChEBI" id="CHEBI:30616"/>
        <dbReference type="ChEBI" id="CHEBI:46858"/>
        <dbReference type="ChEBI" id="CHEBI:61978"/>
        <dbReference type="ChEBI" id="CHEBI:456216"/>
        <dbReference type="EC" id="2.7.10.1"/>
    </reaction>
</comment>
<dbReference type="CTD" id="20231704"/>
<dbReference type="CDD" id="cd00192">
    <property type="entry name" value="PTKc"/>
    <property type="match status" value="1"/>
</dbReference>
<name>V4AEI0_LOTGI</name>
<evidence type="ECO:0000313" key="8">
    <source>
        <dbReference type="Proteomes" id="UP000030746"/>
    </source>
</evidence>
<feature type="compositionally biased region" description="Low complexity" evidence="4">
    <location>
        <begin position="422"/>
        <end position="432"/>
    </location>
</feature>
<dbReference type="PROSITE" id="PS00109">
    <property type="entry name" value="PROTEIN_KINASE_TYR"/>
    <property type="match status" value="1"/>
</dbReference>
<dbReference type="GO" id="GO:0005886">
    <property type="term" value="C:plasma membrane"/>
    <property type="evidence" value="ECO:0007669"/>
    <property type="project" value="TreeGrafter"/>
</dbReference>
<dbReference type="PROSITE" id="PS00107">
    <property type="entry name" value="PROTEIN_KINASE_ATP"/>
    <property type="match status" value="1"/>
</dbReference>
<dbReference type="GeneID" id="20231704"/>
<dbReference type="PANTHER" id="PTHR24416">
    <property type="entry name" value="TYROSINE-PROTEIN KINASE RECEPTOR"/>
    <property type="match status" value="1"/>
</dbReference>
<dbReference type="STRING" id="225164.V4AEI0"/>